<name>A0A146KAW2_9EUKA</name>
<dbReference type="EMBL" id="GDID01002634">
    <property type="protein sequence ID" value="JAP93972.1"/>
    <property type="molecule type" value="Transcribed_RNA"/>
</dbReference>
<gene>
    <name evidence="1" type="ORF">TPC1_13540</name>
</gene>
<reference evidence="1" key="1">
    <citation type="submission" date="2015-07" db="EMBL/GenBank/DDBJ databases">
        <title>Adaptation to a free-living lifestyle via gene acquisitions in the diplomonad Trepomonas sp. PC1.</title>
        <authorList>
            <person name="Xu F."/>
            <person name="Jerlstrom-Hultqvist J."/>
            <person name="Kolisko M."/>
            <person name="Simpson A.G.B."/>
            <person name="Roger A.J."/>
            <person name="Svard S.G."/>
            <person name="Andersson J.O."/>
        </authorList>
    </citation>
    <scope>NUCLEOTIDE SEQUENCE</scope>
    <source>
        <strain evidence="1">PC1</strain>
    </source>
</reference>
<dbReference type="AlphaFoldDB" id="A0A146KAW2"/>
<feature type="non-terminal residue" evidence="1">
    <location>
        <position position="1"/>
    </location>
</feature>
<sequence length="219" mass="25312">QYEEQQLAMLRGVAQFVNKKNPDTKVDDLMSNPRQLHDYVQNMKINWNSIAEQVGVTRNKLYHWYTETHLRHLLGTPITKEEKKQMEQLIVAGIASREIEDPSFQHQVRIQLFKDKKIHRADFSIAFNNILRTSSIQSQLTQNQIDIPCKRKHKAANTSQDQDAKLRQLQDLLIAESTKLGLIPQPYVTDSDQILNHIASLMGKDKSDPVTTQVFPKLE</sequence>
<organism evidence="1">
    <name type="scientific">Trepomonas sp. PC1</name>
    <dbReference type="NCBI Taxonomy" id="1076344"/>
    <lineage>
        <taxon>Eukaryota</taxon>
        <taxon>Metamonada</taxon>
        <taxon>Diplomonadida</taxon>
        <taxon>Hexamitidae</taxon>
        <taxon>Hexamitinae</taxon>
        <taxon>Trepomonas</taxon>
    </lineage>
</organism>
<accession>A0A146KAW2</accession>
<protein>
    <submittedName>
        <fullName evidence="1">Uncharacterized protein</fullName>
    </submittedName>
</protein>
<evidence type="ECO:0000313" key="1">
    <source>
        <dbReference type="EMBL" id="JAP93972.1"/>
    </source>
</evidence>
<proteinExistence type="predicted"/>